<organism evidence="1 2">
    <name type="scientific">Draconibacterium aestuarii</name>
    <dbReference type="NCBI Taxonomy" id="2998507"/>
    <lineage>
        <taxon>Bacteria</taxon>
        <taxon>Pseudomonadati</taxon>
        <taxon>Bacteroidota</taxon>
        <taxon>Bacteroidia</taxon>
        <taxon>Marinilabiliales</taxon>
        <taxon>Prolixibacteraceae</taxon>
        <taxon>Draconibacterium</taxon>
    </lineage>
</organism>
<keyword evidence="2" id="KW-1185">Reference proteome</keyword>
<dbReference type="Gene3D" id="3.60.15.10">
    <property type="entry name" value="Ribonuclease Z/Hydroxyacylglutathione hydrolase-like"/>
    <property type="match status" value="1"/>
</dbReference>
<proteinExistence type="predicted"/>
<protein>
    <recommendedName>
        <fullName evidence="3">Metallo-beta-lactamase domain-containing protein</fullName>
    </recommendedName>
</protein>
<dbReference type="RefSeq" id="WP_343331471.1">
    <property type="nucleotide sequence ID" value="NZ_JAPOHD010000005.1"/>
</dbReference>
<dbReference type="Gene3D" id="2.30.30.40">
    <property type="entry name" value="SH3 Domains"/>
    <property type="match status" value="1"/>
</dbReference>
<comment type="caution">
    <text evidence="1">The sequence shown here is derived from an EMBL/GenBank/DDBJ whole genome shotgun (WGS) entry which is preliminary data.</text>
</comment>
<gene>
    <name evidence="1" type="ORF">OU798_02195</name>
</gene>
<dbReference type="InterPro" id="IPR036866">
    <property type="entry name" value="RibonucZ/Hydroxyglut_hydro"/>
</dbReference>
<evidence type="ECO:0008006" key="3">
    <source>
        <dbReference type="Google" id="ProtNLM"/>
    </source>
</evidence>
<dbReference type="AlphaFoldDB" id="A0A9X3FA58"/>
<dbReference type="PANTHER" id="PTHR30619">
    <property type="entry name" value="DNA INTERNALIZATION/COMPETENCE PROTEIN COMEC/REC2"/>
    <property type="match status" value="1"/>
</dbReference>
<name>A0A9X3FA58_9BACT</name>
<dbReference type="EMBL" id="JAPOHD010000005">
    <property type="protein sequence ID" value="MCY1719135.1"/>
    <property type="molecule type" value="Genomic_DNA"/>
</dbReference>
<dbReference type="SUPFAM" id="SSF56281">
    <property type="entry name" value="Metallo-hydrolase/oxidoreductase"/>
    <property type="match status" value="1"/>
</dbReference>
<accession>A0A9X3FA58</accession>
<reference evidence="1" key="1">
    <citation type="submission" date="2022-11" db="EMBL/GenBank/DDBJ databases">
        <title>Marilongibacter aestuarii gen. nov., sp. nov., isolated from tidal flat sediment.</title>
        <authorList>
            <person name="Jiayan W."/>
        </authorList>
    </citation>
    <scope>NUCLEOTIDE SEQUENCE</scope>
    <source>
        <strain evidence="1">Z1-6</strain>
    </source>
</reference>
<dbReference type="PANTHER" id="PTHR30619:SF1">
    <property type="entry name" value="RECOMBINATION PROTEIN 2"/>
    <property type="match status" value="1"/>
</dbReference>
<sequence length="406" mass="46244">MKYLVILVLLFASINSFADYVRVRKNTSIREFPKSNSEKLELVSVNQELEVLDSGQQNRGYYHVKNPTTNIEGWIYRTLLEYMIGNLPVVLNGVKGIEITVIDVGAGLSCLIKLSEKRYMVYDAGNRDYALNYIKQNIPDDSEIEFLILSHTDSDHWGSAAEIIRGYKINRILYTDFRLGNFNESLEQGLEEINEIDYDYEALNLSESKIKAGEMIFEEDGVKLYFLSGFGSPPDYWEEISYMDSYLNNAVSIGVKLEFSNQSVLFEGDAVGRITGEDGCIATEKYLIDSLDHDFINSDVLIAAHHGADNASCKEFVEIVSPRYVVFSAGNIHKHPRESTARRFTSSGVLKKDIFRTDKGYYQNGGEKEYQREWTYLSSSTGYDTYGDDNIKIFIPEYGNLRIGYE</sequence>
<evidence type="ECO:0000313" key="2">
    <source>
        <dbReference type="Proteomes" id="UP001145087"/>
    </source>
</evidence>
<dbReference type="Proteomes" id="UP001145087">
    <property type="component" value="Unassembled WGS sequence"/>
</dbReference>
<evidence type="ECO:0000313" key="1">
    <source>
        <dbReference type="EMBL" id="MCY1719135.1"/>
    </source>
</evidence>
<dbReference type="InterPro" id="IPR052159">
    <property type="entry name" value="Competence_DNA_uptake"/>
</dbReference>